<reference evidence="2 3" key="1">
    <citation type="journal article" date="1994" name="J. Ferment. Bioeng.">
        <title>Molecular cloning and nucleotide sequence of the gene for an alkaline protease from the alkalophilic Bacillus sp. KSM-K16.</title>
        <authorList>
            <person name="Hakamada Y."/>
            <person name="Kobayashi T."/>
            <person name="Hitomi J."/>
            <person name="Kawai S."/>
            <person name="Ito S."/>
        </authorList>
    </citation>
    <scope>NUCLEOTIDE SEQUENCE [LARGE SCALE GENOMIC DNA]</scope>
    <source>
        <strain evidence="2 3">KSM-K16</strain>
    </source>
</reference>
<reference evidence="2 3" key="3">
    <citation type="journal article" date="1997" name="Protein Eng.">
        <title>High-resolution crystal structure of M-protease: phylogeny aided analysis of the high-alkaline adaptation mechanism.</title>
        <authorList>
            <person name="Shirai T."/>
            <person name="Suzuki A."/>
            <person name="Yamane T."/>
            <person name="Ashida T."/>
            <person name="Kobayashi T."/>
            <person name="Ito S."/>
        </authorList>
    </citation>
    <scope>NUCLEOTIDE SEQUENCE [LARGE SCALE GENOMIC DNA]</scope>
    <source>
        <strain evidence="2 3">KSM-K16</strain>
    </source>
</reference>
<evidence type="ECO:0000256" key="1">
    <source>
        <dbReference type="SAM" id="Phobius"/>
    </source>
</evidence>
<organism evidence="2 3">
    <name type="scientific">Shouchella clausii (strain KSM-K16)</name>
    <name type="common">Alkalihalobacillus clausii</name>
    <dbReference type="NCBI Taxonomy" id="66692"/>
    <lineage>
        <taxon>Bacteria</taxon>
        <taxon>Bacillati</taxon>
        <taxon>Bacillota</taxon>
        <taxon>Bacilli</taxon>
        <taxon>Bacillales</taxon>
        <taxon>Bacillaceae</taxon>
        <taxon>Shouchella</taxon>
    </lineage>
</organism>
<dbReference type="Proteomes" id="UP000001168">
    <property type="component" value="Chromosome"/>
</dbReference>
<evidence type="ECO:0000313" key="3">
    <source>
        <dbReference type="Proteomes" id="UP000001168"/>
    </source>
</evidence>
<accession>Q5WIB4</accession>
<evidence type="ECO:0000313" key="2">
    <source>
        <dbReference type="EMBL" id="BAD63891.1"/>
    </source>
</evidence>
<reference evidence="3" key="4">
    <citation type="submission" date="2003-10" db="EMBL/GenBank/DDBJ databases">
        <title>The complete genome sequence of the alkaliphilic Bacillus clausii KSM-K16.</title>
        <authorList>
            <person name="Takaki Y."/>
            <person name="Kageyama Y."/>
            <person name="Shimamura S."/>
            <person name="Suzuki H."/>
            <person name="Nishi S."/>
            <person name="Hatada Y."/>
            <person name="Kawai S."/>
            <person name="Ito S."/>
            <person name="Horikoshi K."/>
        </authorList>
    </citation>
    <scope>NUCLEOTIDE SEQUENCE [LARGE SCALE GENOMIC DNA]</scope>
    <source>
        <strain evidence="3">KSM-K16</strain>
    </source>
</reference>
<dbReference type="STRING" id="66692.ABC1353"/>
<reference evidence="2 3" key="2">
    <citation type="journal article" date="1995" name="Appl. Microbiol. Biotechnol.">
        <title>Purification and properties of an alkaline protease from alkalophilic Bacillus sp. KSM-K16.</title>
        <authorList>
            <person name="Kobayashi T."/>
            <person name="Hakamada Y."/>
            <person name="Adachi S."/>
            <person name="Hitomi J."/>
            <person name="Yoshimatsu T."/>
            <person name="Koike K."/>
            <person name="Kawai S."/>
            <person name="Ito S."/>
        </authorList>
    </citation>
    <scope>NUCLEOTIDE SEQUENCE [LARGE SCALE GENOMIC DNA]</scope>
    <source>
        <strain evidence="2 3">KSM-K16</strain>
    </source>
</reference>
<keyword evidence="1" id="KW-1133">Transmembrane helix</keyword>
<dbReference type="EMBL" id="AP006627">
    <property type="protein sequence ID" value="BAD63891.1"/>
    <property type="molecule type" value="Genomic_DNA"/>
</dbReference>
<gene>
    <name evidence="2" type="ordered locus">ABC1353</name>
</gene>
<keyword evidence="3" id="KW-1185">Reference proteome</keyword>
<protein>
    <submittedName>
        <fullName evidence="2">Uncharacterized protein</fullName>
    </submittedName>
</protein>
<dbReference type="HOGENOM" id="CLU_1559909_0_0_9"/>
<name>Q5WIB4_SHOC1</name>
<sequence length="171" mass="19896">MDFDIWYSLASGVIGALVGGIIPFTIYLLNHRRKTAEMKIKSLAELAKIRENMAFQLAEIRYSISKQKEGSSQDLRLFLTHVVPKERNNLYHYSTLVDEKTMNRTAEYINSVFEFIKNNTQKIGHLEGIYLILDSLESYTESYGEYLDKKIYEQYVRFVKKYSGKGKEPSI</sequence>
<proteinExistence type="predicted"/>
<keyword evidence="1" id="KW-0812">Transmembrane</keyword>
<reference evidence="2 3" key="5">
    <citation type="journal article" date="2007" name="Extremophiles">
        <title>Intragenomic diversity of the V1 regions of 16S rRNA genes in high-alkaline protease-producing Bacillus clausii spp.</title>
        <authorList>
            <person name="Kageyama Y."/>
            <person name="Takaki Y."/>
            <person name="Shimamura S."/>
            <person name="Nishi S."/>
            <person name="Nogi Y."/>
            <person name="Uchimura K."/>
            <person name="Kobayashi T."/>
            <person name="Hitomi J."/>
            <person name="Ozaki K."/>
            <person name="Kawai S."/>
            <person name="Ito S."/>
            <person name="Horikoshi K."/>
        </authorList>
    </citation>
    <scope>NUCLEOTIDE SEQUENCE [LARGE SCALE GENOMIC DNA]</scope>
    <source>
        <strain evidence="2 3">KSM-K16</strain>
    </source>
</reference>
<dbReference type="KEGG" id="bcl:ABC1353"/>
<feature type="transmembrane region" description="Helical" evidence="1">
    <location>
        <begin position="6"/>
        <end position="29"/>
    </location>
</feature>
<dbReference type="RefSeq" id="WP_011246204.1">
    <property type="nucleotide sequence ID" value="NC_006582.1"/>
</dbReference>
<keyword evidence="1" id="KW-0472">Membrane</keyword>
<dbReference type="AlphaFoldDB" id="Q5WIB4"/>